<gene>
    <name evidence="9" type="primary">secE</name>
    <name evidence="10" type="ORF">A3C12_03495</name>
</gene>
<dbReference type="GO" id="GO:0065002">
    <property type="term" value="P:intracellular protein transmembrane transport"/>
    <property type="evidence" value="ECO:0007669"/>
    <property type="project" value="UniProtKB-UniRule"/>
</dbReference>
<comment type="function">
    <text evidence="9">Essential subunit of the Sec protein translocation channel SecYEG. Clamps together the 2 halves of SecY. May contact the channel plug during translocation.</text>
</comment>
<keyword evidence="7 9" id="KW-0811">Translocation</keyword>
<comment type="similarity">
    <text evidence="9">Belongs to the SecE/SEC61-gamma family.</text>
</comment>
<keyword evidence="8 9" id="KW-0472">Membrane</keyword>
<dbReference type="InterPro" id="IPR038379">
    <property type="entry name" value="SecE_sf"/>
</dbReference>
<evidence type="ECO:0000256" key="9">
    <source>
        <dbReference type="HAMAP-Rule" id="MF_00422"/>
    </source>
</evidence>
<dbReference type="InterPro" id="IPR001901">
    <property type="entry name" value="Translocase_SecE/Sec61-g"/>
</dbReference>
<reference evidence="10 11" key="1">
    <citation type="journal article" date="2016" name="Nat. Commun.">
        <title>Thousands of microbial genomes shed light on interconnected biogeochemical processes in an aquifer system.</title>
        <authorList>
            <person name="Anantharaman K."/>
            <person name="Brown C.T."/>
            <person name="Hug L.A."/>
            <person name="Sharon I."/>
            <person name="Castelle C.J."/>
            <person name="Probst A.J."/>
            <person name="Thomas B.C."/>
            <person name="Singh A."/>
            <person name="Wilkins M.J."/>
            <person name="Karaoz U."/>
            <person name="Brodie E.L."/>
            <person name="Williams K.H."/>
            <person name="Hubbard S.S."/>
            <person name="Banfield J.F."/>
        </authorList>
    </citation>
    <scope>NUCLEOTIDE SEQUENCE [LARGE SCALE GENOMIC DNA]</scope>
</reference>
<dbReference type="GO" id="GO:0009306">
    <property type="term" value="P:protein secretion"/>
    <property type="evidence" value="ECO:0007669"/>
    <property type="project" value="UniProtKB-UniRule"/>
</dbReference>
<dbReference type="PANTHER" id="PTHR33910:SF1">
    <property type="entry name" value="PROTEIN TRANSLOCASE SUBUNIT SECE"/>
    <property type="match status" value="1"/>
</dbReference>
<evidence type="ECO:0000256" key="8">
    <source>
        <dbReference type="ARBA" id="ARBA00023136"/>
    </source>
</evidence>
<dbReference type="Pfam" id="PF00584">
    <property type="entry name" value="SecE"/>
    <property type="match status" value="1"/>
</dbReference>
<evidence type="ECO:0000313" key="10">
    <source>
        <dbReference type="EMBL" id="OHA00533.1"/>
    </source>
</evidence>
<dbReference type="GO" id="GO:0043952">
    <property type="term" value="P:protein transport by the Sec complex"/>
    <property type="evidence" value="ECO:0007669"/>
    <property type="project" value="UniProtKB-UniRule"/>
</dbReference>
<dbReference type="PANTHER" id="PTHR33910">
    <property type="entry name" value="PROTEIN TRANSLOCASE SUBUNIT SECE"/>
    <property type="match status" value="1"/>
</dbReference>
<name>A0A1G2KM62_9BACT</name>
<dbReference type="PROSITE" id="PS01067">
    <property type="entry name" value="SECE_SEC61G"/>
    <property type="match status" value="1"/>
</dbReference>
<dbReference type="NCBIfam" id="TIGR00964">
    <property type="entry name" value="secE_bact"/>
    <property type="match status" value="1"/>
</dbReference>
<evidence type="ECO:0000256" key="5">
    <source>
        <dbReference type="ARBA" id="ARBA00022927"/>
    </source>
</evidence>
<evidence type="ECO:0000256" key="6">
    <source>
        <dbReference type="ARBA" id="ARBA00022989"/>
    </source>
</evidence>
<proteinExistence type="inferred from homology"/>
<feature type="transmembrane region" description="Helical" evidence="9">
    <location>
        <begin position="35"/>
        <end position="59"/>
    </location>
</feature>
<dbReference type="HAMAP" id="MF_00422">
    <property type="entry name" value="SecE"/>
    <property type="match status" value="1"/>
</dbReference>
<sequence>MQNPGSNIANYIREARQELMKVTWPTRQEATRSTVAVIVVSLAIALFLGGVDFLLGFMLNRFIL</sequence>
<dbReference type="AlphaFoldDB" id="A0A1G2KM62"/>
<dbReference type="Gene3D" id="1.20.5.1030">
    <property type="entry name" value="Preprotein translocase secy subunit"/>
    <property type="match status" value="1"/>
</dbReference>
<evidence type="ECO:0000256" key="7">
    <source>
        <dbReference type="ARBA" id="ARBA00023010"/>
    </source>
</evidence>
<dbReference type="GO" id="GO:0008320">
    <property type="term" value="F:protein transmembrane transporter activity"/>
    <property type="evidence" value="ECO:0007669"/>
    <property type="project" value="UniProtKB-UniRule"/>
</dbReference>
<organism evidence="10 11">
    <name type="scientific">Candidatus Sungbacteria bacterium RIFCSPHIGHO2_02_FULL_49_20</name>
    <dbReference type="NCBI Taxonomy" id="1802272"/>
    <lineage>
        <taxon>Bacteria</taxon>
        <taxon>Candidatus Sungiibacteriota</taxon>
    </lineage>
</organism>
<keyword evidence="2 9" id="KW-0813">Transport</keyword>
<evidence type="ECO:0000256" key="4">
    <source>
        <dbReference type="ARBA" id="ARBA00022692"/>
    </source>
</evidence>
<comment type="subcellular location">
    <subcellularLocation>
        <location evidence="9">Cell membrane</location>
        <topology evidence="9">Single-pass membrane protein</topology>
    </subcellularLocation>
    <subcellularLocation>
        <location evidence="1">Membrane</location>
    </subcellularLocation>
</comment>
<evidence type="ECO:0000256" key="2">
    <source>
        <dbReference type="ARBA" id="ARBA00022448"/>
    </source>
</evidence>
<keyword evidence="3 9" id="KW-1003">Cell membrane</keyword>
<keyword evidence="5 9" id="KW-0653">Protein transport</keyword>
<keyword evidence="6 9" id="KW-1133">Transmembrane helix</keyword>
<dbReference type="GO" id="GO:0005886">
    <property type="term" value="C:plasma membrane"/>
    <property type="evidence" value="ECO:0007669"/>
    <property type="project" value="UniProtKB-SubCell"/>
</dbReference>
<evidence type="ECO:0000256" key="1">
    <source>
        <dbReference type="ARBA" id="ARBA00004370"/>
    </source>
</evidence>
<dbReference type="EMBL" id="MHQK01000054">
    <property type="protein sequence ID" value="OHA00533.1"/>
    <property type="molecule type" value="Genomic_DNA"/>
</dbReference>
<evidence type="ECO:0000313" key="11">
    <source>
        <dbReference type="Proteomes" id="UP000178710"/>
    </source>
</evidence>
<protein>
    <recommendedName>
        <fullName evidence="9">Protein translocase subunit SecE</fullName>
    </recommendedName>
</protein>
<comment type="subunit">
    <text evidence="9">Component of the Sec protein translocase complex. Heterotrimer consisting of SecY, SecE and SecG subunits. The heterotrimers can form oligomers, although 1 heterotrimer is thought to be able to translocate proteins. Interacts with the ribosome. Interacts with SecDF, and other proteins may be involved. Interacts with SecA.</text>
</comment>
<keyword evidence="4 9" id="KW-0812">Transmembrane</keyword>
<dbReference type="InterPro" id="IPR005807">
    <property type="entry name" value="SecE_bac"/>
</dbReference>
<comment type="caution">
    <text evidence="10">The sequence shown here is derived from an EMBL/GenBank/DDBJ whole genome shotgun (WGS) entry which is preliminary data.</text>
</comment>
<accession>A0A1G2KM62</accession>
<dbReference type="Proteomes" id="UP000178710">
    <property type="component" value="Unassembled WGS sequence"/>
</dbReference>
<evidence type="ECO:0000256" key="3">
    <source>
        <dbReference type="ARBA" id="ARBA00022475"/>
    </source>
</evidence>
<dbReference type="GO" id="GO:0006605">
    <property type="term" value="P:protein targeting"/>
    <property type="evidence" value="ECO:0007669"/>
    <property type="project" value="UniProtKB-UniRule"/>
</dbReference>